<evidence type="ECO:0000256" key="1">
    <source>
        <dbReference type="SAM" id="SignalP"/>
    </source>
</evidence>
<evidence type="ECO:0000259" key="2">
    <source>
        <dbReference type="PROSITE" id="PS51781"/>
    </source>
</evidence>
<feature type="signal peptide" evidence="1">
    <location>
        <begin position="1"/>
        <end position="28"/>
    </location>
</feature>
<keyword evidence="4" id="KW-1185">Reference proteome</keyword>
<comment type="caution">
    <text evidence="3">The sequence shown here is derived from an EMBL/GenBank/DDBJ whole genome shotgun (WGS) entry which is preliminary data.</text>
</comment>
<evidence type="ECO:0000313" key="4">
    <source>
        <dbReference type="Proteomes" id="UP000245081"/>
    </source>
</evidence>
<dbReference type="InterPro" id="IPR003646">
    <property type="entry name" value="SH3-like_bac-type"/>
</dbReference>
<accession>A0A2R5FD08</accession>
<protein>
    <submittedName>
        <fullName evidence="3">Peroxiredoxin</fullName>
    </submittedName>
</protein>
<evidence type="ECO:0000313" key="3">
    <source>
        <dbReference type="EMBL" id="GBG15438.1"/>
    </source>
</evidence>
<gene>
    <name evidence="3" type="ORF">NMK_3045</name>
</gene>
<proteinExistence type="predicted"/>
<dbReference type="Gene3D" id="2.30.30.40">
    <property type="entry name" value="SH3 Domains"/>
    <property type="match status" value="1"/>
</dbReference>
<dbReference type="OrthoDB" id="5297720at2"/>
<sequence>MQRPTNAFRRLLLALSLLPAFLPAAAHALDYRSVSVPRAVLYDAPSAKGKKLFVVSQFYPVEVIVELGEWIKVRDKTGGLAWIESKDLAAKRTVVAVDHADVHETADAASSVVFKVDKDVALELVEAPANGWVKVKHRDGLTGYLPANQVWGI</sequence>
<dbReference type="RefSeq" id="WP_109016580.1">
    <property type="nucleotide sequence ID" value="NZ_BDOQ01000018.1"/>
</dbReference>
<dbReference type="Pfam" id="PF06347">
    <property type="entry name" value="SH3_4"/>
    <property type="match status" value="2"/>
</dbReference>
<feature type="chain" id="PRO_5015330307" evidence="1">
    <location>
        <begin position="29"/>
        <end position="153"/>
    </location>
</feature>
<dbReference type="AlphaFoldDB" id="A0A2R5FD08"/>
<keyword evidence="1" id="KW-0732">Signal</keyword>
<feature type="domain" description="SH3b" evidence="2">
    <location>
        <begin position="89"/>
        <end position="153"/>
    </location>
</feature>
<dbReference type="InterPro" id="IPR010466">
    <property type="entry name" value="DUF1058"/>
</dbReference>
<dbReference type="Proteomes" id="UP000245081">
    <property type="component" value="Unassembled WGS sequence"/>
</dbReference>
<organism evidence="3 4">
    <name type="scientific">Novimethylophilus kurashikiensis</name>
    <dbReference type="NCBI Taxonomy" id="1825523"/>
    <lineage>
        <taxon>Bacteria</taxon>
        <taxon>Pseudomonadati</taxon>
        <taxon>Pseudomonadota</taxon>
        <taxon>Betaproteobacteria</taxon>
        <taxon>Nitrosomonadales</taxon>
        <taxon>Methylophilaceae</taxon>
        <taxon>Novimethylophilus</taxon>
    </lineage>
</organism>
<dbReference type="EMBL" id="BDOQ01000018">
    <property type="protein sequence ID" value="GBG15438.1"/>
    <property type="molecule type" value="Genomic_DNA"/>
</dbReference>
<name>A0A2R5FD08_9PROT</name>
<reference evidence="3 4" key="1">
    <citation type="journal article" date="2018" name="Environ. Microbiol.">
        <title>Isolation and genomic characterization of Novimethylophilus kurashikiensis gen. nov. sp. nov., a new lanthanide-dependent methylotrophic species of Methylophilaceae.</title>
        <authorList>
            <person name="Lv H."/>
            <person name="Sahin N."/>
            <person name="Tani A."/>
        </authorList>
    </citation>
    <scope>NUCLEOTIDE SEQUENCE [LARGE SCALE GENOMIC DNA]</scope>
    <source>
        <strain evidence="3 4">La2-4</strain>
    </source>
</reference>
<dbReference type="PROSITE" id="PS51781">
    <property type="entry name" value="SH3B"/>
    <property type="match status" value="1"/>
</dbReference>